<dbReference type="Proteomes" id="UP001178148">
    <property type="component" value="Unassembled WGS sequence"/>
</dbReference>
<evidence type="ECO:0000256" key="12">
    <source>
        <dbReference type="PIRSR" id="PIRSR005461-1"/>
    </source>
</evidence>
<comment type="caution">
    <text evidence="14">The sequence shown here is derived from an EMBL/GenBank/DDBJ whole genome shotgun (WGS) entry which is preliminary data.</text>
</comment>
<evidence type="ECO:0000256" key="11">
    <source>
        <dbReference type="HAMAP-Rule" id="MF_01547"/>
    </source>
</evidence>
<feature type="binding site" evidence="11">
    <location>
        <position position="80"/>
    </location>
    <ligand>
        <name>S-adenosyl-L-methionine</name>
        <dbReference type="ChEBI" id="CHEBI:59789"/>
    </ligand>
</feature>
<evidence type="ECO:0000256" key="9">
    <source>
        <dbReference type="ARBA" id="ARBA00042745"/>
    </source>
</evidence>
<protein>
    <recommendedName>
        <fullName evidence="7 11">Ribosomal RNA large subunit methyltransferase E</fullName>
        <ecNumber evidence="6 11">2.1.1.166</ecNumber>
    </recommendedName>
    <alternativeName>
        <fullName evidence="9 11">23S rRNA Um2552 methyltransferase</fullName>
    </alternativeName>
    <alternativeName>
        <fullName evidence="8 11">rRNA (uridine-2'-O-)-methyltransferase</fullName>
    </alternativeName>
</protein>
<feature type="binding site" evidence="11">
    <location>
        <position position="121"/>
    </location>
    <ligand>
        <name>S-adenosyl-L-methionine</name>
        <dbReference type="ChEBI" id="CHEBI:59789"/>
    </ligand>
</feature>
<feature type="binding site" evidence="11">
    <location>
        <position position="62"/>
    </location>
    <ligand>
        <name>S-adenosyl-L-methionine</name>
        <dbReference type="ChEBI" id="CHEBI:59789"/>
    </ligand>
</feature>
<evidence type="ECO:0000313" key="14">
    <source>
        <dbReference type="EMBL" id="MDP0588131.1"/>
    </source>
</evidence>
<feature type="binding site" evidence="11">
    <location>
        <position position="96"/>
    </location>
    <ligand>
        <name>S-adenosyl-L-methionine</name>
        <dbReference type="ChEBI" id="CHEBI:59789"/>
    </ligand>
</feature>
<dbReference type="HAMAP" id="MF_01547">
    <property type="entry name" value="RNA_methyltr_E"/>
    <property type="match status" value="1"/>
</dbReference>
<evidence type="ECO:0000256" key="4">
    <source>
        <dbReference type="ARBA" id="ARBA00022691"/>
    </source>
</evidence>
<comment type="subcellular location">
    <subcellularLocation>
        <location evidence="11">Cytoplasm</location>
    </subcellularLocation>
</comment>
<keyword evidence="3 11" id="KW-0808">Transferase</keyword>
<reference evidence="14 15" key="1">
    <citation type="journal article" date="2023" name="bioRxiv">
        <title>An intranuclear bacterial parasite of deep-sea mussels expresses apoptosis inhibitors acquired from its host.</title>
        <authorList>
            <person name="Gonzalez Porras M.A."/>
            <person name="Assie A."/>
            <person name="Tietjen M."/>
            <person name="Violette M."/>
            <person name="Kleiner M."/>
            <person name="Gruber-Vodicka H."/>
            <person name="Dubilier N."/>
            <person name="Leisch N."/>
        </authorList>
    </citation>
    <scope>NUCLEOTIDE SEQUENCE [LARGE SCALE GENOMIC DNA]</scope>
    <source>
        <strain evidence="14">IAP13</strain>
    </source>
</reference>
<dbReference type="SUPFAM" id="SSF53335">
    <property type="entry name" value="S-adenosyl-L-methionine-dependent methyltransferases"/>
    <property type="match status" value="1"/>
</dbReference>
<evidence type="ECO:0000256" key="5">
    <source>
        <dbReference type="ARBA" id="ARBA00037569"/>
    </source>
</evidence>
<evidence type="ECO:0000256" key="8">
    <source>
        <dbReference type="ARBA" id="ARBA00041995"/>
    </source>
</evidence>
<gene>
    <name evidence="11 14" type="primary">rlmE</name>
    <name evidence="11" type="synonym">ftsJ</name>
    <name evidence="11" type="synonym">rrmJ</name>
    <name evidence="14" type="ORF">QS748_02550</name>
</gene>
<dbReference type="InterPro" id="IPR015507">
    <property type="entry name" value="rRNA-MeTfrase_E"/>
</dbReference>
<dbReference type="PANTHER" id="PTHR10920">
    <property type="entry name" value="RIBOSOMAL RNA METHYLTRANSFERASE"/>
    <property type="match status" value="1"/>
</dbReference>
<evidence type="ECO:0000256" key="7">
    <source>
        <dbReference type="ARBA" id="ARBA00041129"/>
    </source>
</evidence>
<comment type="function">
    <text evidence="5 11">Specifically methylates the uridine in position 2552 of 23S rRNA at the 2'-O position of the ribose in the fully assembled 50S ribosomal subunit.</text>
</comment>
<feature type="domain" description="Ribosomal RNA methyltransferase FtsJ" evidence="13">
    <location>
        <begin position="28"/>
        <end position="204"/>
    </location>
</feature>
<keyword evidence="1 11" id="KW-0698">rRNA processing</keyword>
<evidence type="ECO:0000256" key="1">
    <source>
        <dbReference type="ARBA" id="ARBA00022552"/>
    </source>
</evidence>
<dbReference type="InterPro" id="IPR029063">
    <property type="entry name" value="SAM-dependent_MTases_sf"/>
</dbReference>
<proteinExistence type="inferred from homology"/>
<dbReference type="AlphaFoldDB" id="A0AA90NZH0"/>
<dbReference type="InterPro" id="IPR002877">
    <property type="entry name" value="RNA_MeTrfase_FtsJ_dom"/>
</dbReference>
<keyword evidence="15" id="KW-1185">Reference proteome</keyword>
<dbReference type="PANTHER" id="PTHR10920:SF18">
    <property type="entry name" value="RRNA METHYLTRANSFERASE 2, MITOCHONDRIAL"/>
    <property type="match status" value="1"/>
</dbReference>
<dbReference type="EMBL" id="JASXSV010000003">
    <property type="protein sequence ID" value="MDP0588131.1"/>
    <property type="molecule type" value="Genomic_DNA"/>
</dbReference>
<keyword evidence="2 11" id="KW-0489">Methyltransferase</keyword>
<evidence type="ECO:0000256" key="3">
    <source>
        <dbReference type="ARBA" id="ARBA00022679"/>
    </source>
</evidence>
<evidence type="ECO:0000256" key="10">
    <source>
        <dbReference type="ARBA" id="ARBA00048970"/>
    </source>
</evidence>
<evidence type="ECO:0000256" key="6">
    <source>
        <dbReference type="ARBA" id="ARBA00038861"/>
    </source>
</evidence>
<evidence type="ECO:0000259" key="13">
    <source>
        <dbReference type="Pfam" id="PF01728"/>
    </source>
</evidence>
<evidence type="ECO:0000313" key="15">
    <source>
        <dbReference type="Proteomes" id="UP001178148"/>
    </source>
</evidence>
<feature type="active site" description="Proton acceptor" evidence="11 12">
    <location>
        <position position="161"/>
    </location>
</feature>
<comment type="catalytic activity">
    <reaction evidence="10 11">
        <text>uridine(2552) in 23S rRNA + S-adenosyl-L-methionine = 2'-O-methyluridine(2552) in 23S rRNA + S-adenosyl-L-homocysteine + H(+)</text>
        <dbReference type="Rhea" id="RHEA:42720"/>
        <dbReference type="Rhea" id="RHEA-COMP:10202"/>
        <dbReference type="Rhea" id="RHEA-COMP:10203"/>
        <dbReference type="ChEBI" id="CHEBI:15378"/>
        <dbReference type="ChEBI" id="CHEBI:57856"/>
        <dbReference type="ChEBI" id="CHEBI:59789"/>
        <dbReference type="ChEBI" id="CHEBI:65315"/>
        <dbReference type="ChEBI" id="CHEBI:74478"/>
        <dbReference type="EC" id="2.1.1.166"/>
    </reaction>
</comment>
<dbReference type="NCBIfam" id="NF008390">
    <property type="entry name" value="PRK11188.1"/>
    <property type="match status" value="1"/>
</dbReference>
<dbReference type="Pfam" id="PF01728">
    <property type="entry name" value="FtsJ"/>
    <property type="match status" value="1"/>
</dbReference>
<dbReference type="PIRSF" id="PIRSF005461">
    <property type="entry name" value="23S_rRNA_mtase"/>
    <property type="match status" value="1"/>
</dbReference>
<dbReference type="Gene3D" id="3.40.50.150">
    <property type="entry name" value="Vaccinia Virus protein VP39"/>
    <property type="match status" value="1"/>
</dbReference>
<feature type="binding site" evidence="11">
    <location>
        <position position="60"/>
    </location>
    <ligand>
        <name>S-adenosyl-L-methionine</name>
        <dbReference type="ChEBI" id="CHEBI:59789"/>
    </ligand>
</feature>
<evidence type="ECO:0000256" key="2">
    <source>
        <dbReference type="ARBA" id="ARBA00022603"/>
    </source>
</evidence>
<keyword evidence="11" id="KW-0963">Cytoplasm</keyword>
<dbReference type="EC" id="2.1.1.166" evidence="6 11"/>
<dbReference type="GO" id="GO:0005737">
    <property type="term" value="C:cytoplasm"/>
    <property type="evidence" value="ECO:0007669"/>
    <property type="project" value="UniProtKB-SubCell"/>
</dbReference>
<dbReference type="GO" id="GO:0008650">
    <property type="term" value="F:rRNA (uridine-2'-O-)-methyltransferase activity"/>
    <property type="evidence" value="ECO:0007669"/>
    <property type="project" value="UniProtKB-UniRule"/>
</dbReference>
<dbReference type="FunFam" id="3.40.50.150:FF:000005">
    <property type="entry name" value="Ribosomal RNA large subunit methyltransferase E"/>
    <property type="match status" value="1"/>
</dbReference>
<comment type="similarity">
    <text evidence="11">Belongs to the class I-like SAM-binding methyltransferase superfamily. RNA methyltransferase RlmE family.</text>
</comment>
<keyword evidence="4 11" id="KW-0949">S-adenosyl-L-methionine</keyword>
<accession>A0AA90NZH0</accession>
<dbReference type="InterPro" id="IPR050082">
    <property type="entry name" value="RNA_methyltr_RlmE"/>
</dbReference>
<sequence>MARSKDSGRWLKEHFNDHYVKLSKKEGWRSRASYKLLEIQEKHCVIQPGMRVLDLGAAPGGWSQVAISLVGNGGQVVASDILPMDPISRVDFILGDFTQEDVLESIIETIGIDLVDLVMSDMAPNISGIMAVDQSRSMCLVELVLDIAQHVLRKNGSFLVKVFHGDGFEAYFKDMRTSFGMVKTCKPKASRSGSREVYLLGKSFKG</sequence>
<organism evidence="14 15">
    <name type="scientific">Candidatus Endonucleibacter bathymodioli</name>
    <dbReference type="NCBI Taxonomy" id="539814"/>
    <lineage>
        <taxon>Bacteria</taxon>
        <taxon>Pseudomonadati</taxon>
        <taxon>Pseudomonadota</taxon>
        <taxon>Gammaproteobacteria</taxon>
        <taxon>Oceanospirillales</taxon>
        <taxon>Endozoicomonadaceae</taxon>
        <taxon>Candidatus Endonucleibacter</taxon>
    </lineage>
</organism>
<name>A0AA90NZH0_9GAMM</name>